<sequence length="433" mass="49153">MEHRGRGNIGGHVTPHTEKGNGSYNSHGPCETPVQSTHQFYDGVGHTIPRGRGPGGLVEEVIKVLMRNFKRARHGMKITLVLKKMDVQMVVKNTLVVNKKPKLYKRSNGNCLASMVIVTQMCFLIGNEKWRTYSILNMSTEAKIPTSHSARTSERVLILTGSNHVSPLTQKRCGNYNSHGHLVTPGHSTHQFYDGGVHNTPRGGRRGGLGRSSKRFQEIKHGMRITYLMTMGRILMVAKNSLDDESMEFNLSSYFLLLIESRVLVLDSIDSRQYQSVARDVEELKKERVMPHWSKELEIILEVDIKEDHKLEEEEDSTDHKKNIEDMKHGVMTTFNGDNPNVGQVHHGGYYGNPQGDKALDKIKWKSLPKKEDTPKVAFKDHSKPKVKEKGRAQRKKLKLQEDSSMIVYMEDTLKSKIEEFDGQETPLKLFTV</sequence>
<comment type="caution">
    <text evidence="1">The sequence shown here is derived from an EMBL/GenBank/DDBJ whole genome shotgun (WGS) entry which is preliminary data.</text>
</comment>
<dbReference type="EMBL" id="CM044701">
    <property type="protein sequence ID" value="KAI5682120.1"/>
    <property type="molecule type" value="Genomic_DNA"/>
</dbReference>
<proteinExistence type="predicted"/>
<gene>
    <name evidence="1" type="ORF">M9H77_03348</name>
</gene>
<organism evidence="1 2">
    <name type="scientific">Catharanthus roseus</name>
    <name type="common">Madagascar periwinkle</name>
    <name type="synonym">Vinca rosea</name>
    <dbReference type="NCBI Taxonomy" id="4058"/>
    <lineage>
        <taxon>Eukaryota</taxon>
        <taxon>Viridiplantae</taxon>
        <taxon>Streptophyta</taxon>
        <taxon>Embryophyta</taxon>
        <taxon>Tracheophyta</taxon>
        <taxon>Spermatophyta</taxon>
        <taxon>Magnoliopsida</taxon>
        <taxon>eudicotyledons</taxon>
        <taxon>Gunneridae</taxon>
        <taxon>Pentapetalae</taxon>
        <taxon>asterids</taxon>
        <taxon>lamiids</taxon>
        <taxon>Gentianales</taxon>
        <taxon>Apocynaceae</taxon>
        <taxon>Rauvolfioideae</taxon>
        <taxon>Vinceae</taxon>
        <taxon>Catharanthinae</taxon>
        <taxon>Catharanthus</taxon>
    </lineage>
</organism>
<dbReference type="Proteomes" id="UP001060085">
    <property type="component" value="Linkage Group LG01"/>
</dbReference>
<protein>
    <submittedName>
        <fullName evidence="1">Uncharacterized protein</fullName>
    </submittedName>
</protein>
<name>A0ACC0CB59_CATRO</name>
<reference evidence="2" key="1">
    <citation type="journal article" date="2023" name="Nat. Plants">
        <title>Single-cell RNA sequencing provides a high-resolution roadmap for understanding the multicellular compartmentation of specialized metabolism.</title>
        <authorList>
            <person name="Sun S."/>
            <person name="Shen X."/>
            <person name="Li Y."/>
            <person name="Li Y."/>
            <person name="Wang S."/>
            <person name="Li R."/>
            <person name="Zhang H."/>
            <person name="Shen G."/>
            <person name="Guo B."/>
            <person name="Wei J."/>
            <person name="Xu J."/>
            <person name="St-Pierre B."/>
            <person name="Chen S."/>
            <person name="Sun C."/>
        </authorList>
    </citation>
    <scope>NUCLEOTIDE SEQUENCE [LARGE SCALE GENOMIC DNA]</scope>
</reference>
<evidence type="ECO:0000313" key="1">
    <source>
        <dbReference type="EMBL" id="KAI5682120.1"/>
    </source>
</evidence>
<evidence type="ECO:0000313" key="2">
    <source>
        <dbReference type="Proteomes" id="UP001060085"/>
    </source>
</evidence>
<accession>A0ACC0CB59</accession>
<keyword evidence="2" id="KW-1185">Reference proteome</keyword>